<dbReference type="PANTHER" id="PTHR35394">
    <property type="entry name" value="DUF3176 DOMAIN-CONTAINING PROTEIN"/>
    <property type="match status" value="1"/>
</dbReference>
<keyword evidence="4" id="KW-1185">Reference proteome</keyword>
<dbReference type="PANTHER" id="PTHR35394:SF5">
    <property type="entry name" value="DUF3176 DOMAIN-CONTAINING PROTEIN"/>
    <property type="match status" value="1"/>
</dbReference>
<evidence type="ECO:0000313" key="4">
    <source>
        <dbReference type="Proteomes" id="UP000696573"/>
    </source>
</evidence>
<sequence length="574" mass="62627">MNDQELQIPNTESVDSTTTPVSPPASTLIDHHANSDDQVLIHGLSETLATHPEDITPMHDNVSPQQISKIAKLATLYYAEHSGRVLGDSFKSSSFSPSIYGNNYPVRSVAVQGEANTGIAQSIFYPENAIKRDDVTRVINLATSLDTSGNFSTPIGINGASCSTGNCTFETYSSLGVCLKVANISSELRIEQVQDNEPLGIPLLDEGFGYGPLLSPGGRIWKVSLPGGPALAGLYGFSMVVDALNGNKSIGFQTSSDLIRTRLVSVVLIFTKPVLSNLSLVDPIPKDLRILINATTVFNLDCNSILDDVPLTCLPREERMNETLYLIPPYLNAEGVNASVGDKTFGIDYYSMESMAEAMARQLQCYQGVSDSPSEDPSLIAYGQLFGSQLFTRALFAPDGQFNHIGQGFIHLFFVNHNGNISMRTAPPPDSNIKFMNFTGQAWRDESYVLINWGWISFLACEVLISASFLLLTIMSQSLQQRRYHGKSPLLYEDSKDSSRKRKRIEFNNNEAARARQLNTMNTKDSSLATLVALSSRCRDMVGGGLRPLDELEIAAKGLQVKLDGNEIAPAEAC</sequence>
<comment type="caution">
    <text evidence="3">The sequence shown here is derived from an EMBL/GenBank/DDBJ whole genome shotgun (WGS) entry which is preliminary data.</text>
</comment>
<dbReference type="EMBL" id="CABFNQ020000544">
    <property type="protein sequence ID" value="CAH0018839.1"/>
    <property type="molecule type" value="Genomic_DNA"/>
</dbReference>
<feature type="region of interest" description="Disordered" evidence="1">
    <location>
        <begin position="1"/>
        <end position="30"/>
    </location>
</feature>
<reference evidence="3" key="1">
    <citation type="submission" date="2021-10" db="EMBL/GenBank/DDBJ databases">
        <authorList>
            <person name="Piombo E."/>
        </authorList>
    </citation>
    <scope>NUCLEOTIDE SEQUENCE</scope>
</reference>
<accession>A0A9N9V434</accession>
<feature type="compositionally biased region" description="Polar residues" evidence="1">
    <location>
        <begin position="1"/>
        <end position="12"/>
    </location>
</feature>
<evidence type="ECO:0000256" key="1">
    <source>
        <dbReference type="SAM" id="MobiDB-lite"/>
    </source>
</evidence>
<dbReference type="OrthoDB" id="5242705at2759"/>
<feature type="compositionally biased region" description="Low complexity" evidence="1">
    <location>
        <begin position="13"/>
        <end position="27"/>
    </location>
</feature>
<evidence type="ECO:0000256" key="2">
    <source>
        <dbReference type="SAM" id="Phobius"/>
    </source>
</evidence>
<feature type="transmembrane region" description="Helical" evidence="2">
    <location>
        <begin position="453"/>
        <end position="474"/>
    </location>
</feature>
<protein>
    <submittedName>
        <fullName evidence="3">Uncharacterized protein</fullName>
    </submittedName>
</protein>
<dbReference type="Proteomes" id="UP000696573">
    <property type="component" value="Unassembled WGS sequence"/>
</dbReference>
<dbReference type="AlphaFoldDB" id="A0A9N9V434"/>
<keyword evidence="2" id="KW-0472">Membrane</keyword>
<name>A0A9N9V434_9HYPO</name>
<feature type="non-terminal residue" evidence="3">
    <location>
        <position position="1"/>
    </location>
</feature>
<organism evidence="3 4">
    <name type="scientific">Clonostachys rhizophaga</name>
    <dbReference type="NCBI Taxonomy" id="160324"/>
    <lineage>
        <taxon>Eukaryota</taxon>
        <taxon>Fungi</taxon>
        <taxon>Dikarya</taxon>
        <taxon>Ascomycota</taxon>
        <taxon>Pezizomycotina</taxon>
        <taxon>Sordariomycetes</taxon>
        <taxon>Hypocreomycetidae</taxon>
        <taxon>Hypocreales</taxon>
        <taxon>Bionectriaceae</taxon>
        <taxon>Clonostachys</taxon>
    </lineage>
</organism>
<evidence type="ECO:0000313" key="3">
    <source>
        <dbReference type="EMBL" id="CAH0018839.1"/>
    </source>
</evidence>
<keyword evidence="2" id="KW-0812">Transmembrane</keyword>
<gene>
    <name evidence="3" type="ORF">CRHIZ90672A_00005465</name>
</gene>
<proteinExistence type="predicted"/>
<keyword evidence="2" id="KW-1133">Transmembrane helix</keyword>